<evidence type="ECO:0000259" key="2">
    <source>
        <dbReference type="Pfam" id="PF00892"/>
    </source>
</evidence>
<dbReference type="SUPFAM" id="SSF103481">
    <property type="entry name" value="Multidrug resistance efflux transporter EmrE"/>
    <property type="match status" value="2"/>
</dbReference>
<feature type="transmembrane region" description="Helical" evidence="1">
    <location>
        <begin position="196"/>
        <end position="218"/>
    </location>
</feature>
<keyword evidence="1" id="KW-0812">Transmembrane</keyword>
<evidence type="ECO:0000313" key="3">
    <source>
        <dbReference type="EMBL" id="MBM3095221.1"/>
    </source>
</evidence>
<reference evidence="3 4" key="1">
    <citation type="submission" date="2020-01" db="EMBL/GenBank/DDBJ databases">
        <title>Draft genome assembly of Ensifer adhaerens T173.</title>
        <authorList>
            <person name="Craig J.E."/>
            <person name="Stinchcombe J.R."/>
        </authorList>
    </citation>
    <scope>NUCLEOTIDE SEQUENCE [LARGE SCALE GENOMIC DNA]</scope>
    <source>
        <strain evidence="3 4">T173</strain>
    </source>
</reference>
<name>A0AAW4FV71_9HYPH</name>
<dbReference type="PANTHER" id="PTHR22911">
    <property type="entry name" value="ACYL-MALONYL CONDENSING ENZYME-RELATED"/>
    <property type="match status" value="1"/>
</dbReference>
<accession>A0AAW4FV71</accession>
<feature type="transmembrane region" description="Helical" evidence="1">
    <location>
        <begin position="27"/>
        <end position="45"/>
    </location>
</feature>
<dbReference type="AlphaFoldDB" id="A0AAW4FV71"/>
<proteinExistence type="predicted"/>
<dbReference type="RefSeq" id="WP_057207896.1">
    <property type="nucleotide sequence ID" value="NZ_CP083373.1"/>
</dbReference>
<feature type="transmembrane region" description="Helical" evidence="1">
    <location>
        <begin position="140"/>
        <end position="160"/>
    </location>
</feature>
<feature type="transmembrane region" description="Helical" evidence="1">
    <location>
        <begin position="114"/>
        <end position="133"/>
    </location>
</feature>
<feature type="transmembrane region" description="Helical" evidence="1">
    <location>
        <begin position="57"/>
        <end position="77"/>
    </location>
</feature>
<dbReference type="InterPro" id="IPR000620">
    <property type="entry name" value="EamA_dom"/>
</dbReference>
<evidence type="ECO:0000256" key="1">
    <source>
        <dbReference type="SAM" id="Phobius"/>
    </source>
</evidence>
<feature type="transmembrane region" description="Helical" evidence="1">
    <location>
        <begin position="89"/>
        <end position="108"/>
    </location>
</feature>
<dbReference type="Proteomes" id="UP000744980">
    <property type="component" value="Unassembled WGS sequence"/>
</dbReference>
<dbReference type="GO" id="GO:0016020">
    <property type="term" value="C:membrane"/>
    <property type="evidence" value="ECO:0007669"/>
    <property type="project" value="InterPro"/>
</dbReference>
<feature type="transmembrane region" description="Helical" evidence="1">
    <location>
        <begin position="166"/>
        <end position="184"/>
    </location>
</feature>
<protein>
    <submittedName>
        <fullName evidence="3">EamA family transporter</fullName>
    </submittedName>
</protein>
<gene>
    <name evidence="3" type="ORF">GFB56_31335</name>
</gene>
<feature type="domain" description="EamA" evidence="2">
    <location>
        <begin position="28"/>
        <end position="156"/>
    </location>
</feature>
<keyword evidence="1" id="KW-1133">Transmembrane helix</keyword>
<keyword evidence="4" id="KW-1185">Reference proteome</keyword>
<dbReference type="PANTHER" id="PTHR22911:SF103">
    <property type="entry name" value="BLR2811 PROTEIN"/>
    <property type="match status" value="1"/>
</dbReference>
<sequence>MRQAIARIFSIAGPEVALRALFRGRESVVLCLTAMFLFAASDVIAKHLSMTFHPLQIAWFRYAVALFFLAAICLRFGRPTRSVFASAQLVRGLGMAGATILLVAALRLQPMAEATALVFISPCLVTLLCVLILKERVHVWQWVGLIGGLLGVLVILRPGFAGYNPAALFSIASAACWATALVMTRRAVVADSLTTTLAYSALTGFVLLTGTLPFVLHTMTTVDIALSVAMACLWLAAHVSIAFAYRRPEVHVSRLAPISYTHVLWAVSFGYLVFGAIPDGMTIIGAGLIIASGLVAHKAQDKPLVTPSERTLS</sequence>
<feature type="transmembrane region" description="Helical" evidence="1">
    <location>
        <begin position="224"/>
        <end position="245"/>
    </location>
</feature>
<dbReference type="Pfam" id="PF00892">
    <property type="entry name" value="EamA"/>
    <property type="match status" value="2"/>
</dbReference>
<comment type="caution">
    <text evidence="3">The sequence shown here is derived from an EMBL/GenBank/DDBJ whole genome shotgun (WGS) entry which is preliminary data.</text>
</comment>
<evidence type="ECO:0000313" key="4">
    <source>
        <dbReference type="Proteomes" id="UP000744980"/>
    </source>
</evidence>
<dbReference type="InterPro" id="IPR037185">
    <property type="entry name" value="EmrE-like"/>
</dbReference>
<dbReference type="Gene3D" id="1.10.3730.20">
    <property type="match status" value="1"/>
</dbReference>
<keyword evidence="1" id="KW-0472">Membrane</keyword>
<feature type="domain" description="EamA" evidence="2">
    <location>
        <begin position="166"/>
        <end position="292"/>
    </location>
</feature>
<dbReference type="EMBL" id="WXFA01000040">
    <property type="protein sequence ID" value="MBM3095221.1"/>
    <property type="molecule type" value="Genomic_DNA"/>
</dbReference>
<organism evidence="3 4">
    <name type="scientific">Ensifer canadensis</name>
    <dbReference type="NCBI Taxonomy" id="555315"/>
    <lineage>
        <taxon>Bacteria</taxon>
        <taxon>Pseudomonadati</taxon>
        <taxon>Pseudomonadota</taxon>
        <taxon>Alphaproteobacteria</taxon>
        <taxon>Hyphomicrobiales</taxon>
        <taxon>Rhizobiaceae</taxon>
        <taxon>Sinorhizobium/Ensifer group</taxon>
        <taxon>Ensifer</taxon>
    </lineage>
</organism>